<dbReference type="STRING" id="402600.SAMN05216188_101328"/>
<keyword evidence="4" id="KW-1185">Reference proteome</keyword>
<feature type="signal peptide" evidence="2">
    <location>
        <begin position="1"/>
        <end position="24"/>
    </location>
</feature>
<accession>A0A1H9AAS4</accession>
<evidence type="ECO:0000313" key="3">
    <source>
        <dbReference type="EMBL" id="SEP73641.1"/>
    </source>
</evidence>
<gene>
    <name evidence="3" type="ORF">SAMN05216188_101328</name>
</gene>
<sequence length="203" mass="22020">MTSSNNWRVIGVTAILALVGSCSAARVETPTFPPAATVTTTEFPSIPTAPAKPMKYLPAALKTCLDIKQEVGGDLPPARPDEDQRLGTNSSSRTCTFKAEDSTIAFSVRLWENTDDITGIRSGTDYAEKYFTERTGSWEQDSGVRLGSDARWRTAHAAACSLEILDANGVMIVTHTDDTTIDEKQCRASVRELAKKFFAAVQP</sequence>
<evidence type="ECO:0000256" key="2">
    <source>
        <dbReference type="SAM" id="SignalP"/>
    </source>
</evidence>
<dbReference type="EMBL" id="FOFR01000001">
    <property type="protein sequence ID" value="SEP73641.1"/>
    <property type="molecule type" value="Genomic_DNA"/>
</dbReference>
<evidence type="ECO:0000256" key="1">
    <source>
        <dbReference type="SAM" id="MobiDB-lite"/>
    </source>
</evidence>
<reference evidence="4" key="1">
    <citation type="submission" date="2016-10" db="EMBL/GenBank/DDBJ databases">
        <authorList>
            <person name="Varghese N."/>
            <person name="Submissions S."/>
        </authorList>
    </citation>
    <scope>NUCLEOTIDE SEQUENCE [LARGE SCALE GENOMIC DNA]</scope>
    <source>
        <strain evidence="4">CGMCC 4.3525</strain>
    </source>
</reference>
<protein>
    <recommendedName>
        <fullName evidence="5">DUF3558 domain-containing protein</fullName>
    </recommendedName>
</protein>
<dbReference type="Proteomes" id="UP000199352">
    <property type="component" value="Unassembled WGS sequence"/>
</dbReference>
<proteinExistence type="predicted"/>
<name>A0A1H9AAS4_9PSEU</name>
<dbReference type="AlphaFoldDB" id="A0A1H9AAS4"/>
<evidence type="ECO:0008006" key="5">
    <source>
        <dbReference type="Google" id="ProtNLM"/>
    </source>
</evidence>
<organism evidence="3 4">
    <name type="scientific">Lentzea xinjiangensis</name>
    <dbReference type="NCBI Taxonomy" id="402600"/>
    <lineage>
        <taxon>Bacteria</taxon>
        <taxon>Bacillati</taxon>
        <taxon>Actinomycetota</taxon>
        <taxon>Actinomycetes</taxon>
        <taxon>Pseudonocardiales</taxon>
        <taxon>Pseudonocardiaceae</taxon>
        <taxon>Lentzea</taxon>
    </lineage>
</organism>
<feature type="region of interest" description="Disordered" evidence="1">
    <location>
        <begin position="71"/>
        <end position="92"/>
    </location>
</feature>
<keyword evidence="2" id="KW-0732">Signal</keyword>
<evidence type="ECO:0000313" key="4">
    <source>
        <dbReference type="Proteomes" id="UP000199352"/>
    </source>
</evidence>
<feature type="chain" id="PRO_5039649372" description="DUF3558 domain-containing protein" evidence="2">
    <location>
        <begin position="25"/>
        <end position="203"/>
    </location>
</feature>